<proteinExistence type="predicted"/>
<keyword evidence="1" id="KW-1133">Transmembrane helix</keyword>
<dbReference type="Proteomes" id="UP000228689">
    <property type="component" value="Unassembled WGS sequence"/>
</dbReference>
<evidence type="ECO:0000256" key="1">
    <source>
        <dbReference type="SAM" id="Phobius"/>
    </source>
</evidence>
<evidence type="ECO:0000259" key="2">
    <source>
        <dbReference type="Pfam" id="PF09335"/>
    </source>
</evidence>
<protein>
    <recommendedName>
        <fullName evidence="2">VTT domain-containing protein</fullName>
    </recommendedName>
</protein>
<dbReference type="Pfam" id="PF09335">
    <property type="entry name" value="VTT_dom"/>
    <property type="match status" value="1"/>
</dbReference>
<comment type="caution">
    <text evidence="3">The sequence shown here is derived from an EMBL/GenBank/DDBJ whole genome shotgun (WGS) entry which is preliminary data.</text>
</comment>
<sequence>MDEKKRFIIFFIVLLFIIGWSFFVYQIGPEQLVERIGVHNGYLLAFLVTLFGGSSTFTSLAHVTTVSTLALGGLSPFILALVGGVGLFLGDSVYFYLGHRGRKVVSDNKYVNMFVKWINKLPHWSVGIVVYVYFSSFMPNDFMLILFGLGKYSYKKLVIPLLLGDITFIFLVAYLAAQGIKLFN</sequence>
<gene>
    <name evidence="3" type="ORF">COY67_03580</name>
</gene>
<accession>A0A2M7RAI5</accession>
<dbReference type="EMBL" id="PFMC01000083">
    <property type="protein sequence ID" value="PIY93789.1"/>
    <property type="molecule type" value="Genomic_DNA"/>
</dbReference>
<evidence type="ECO:0000313" key="4">
    <source>
        <dbReference type="Proteomes" id="UP000228689"/>
    </source>
</evidence>
<dbReference type="InterPro" id="IPR032816">
    <property type="entry name" value="VTT_dom"/>
</dbReference>
<name>A0A2M7RAI5_9BACT</name>
<dbReference type="AlphaFoldDB" id="A0A2M7RAI5"/>
<feature type="transmembrane region" description="Helical" evidence="1">
    <location>
        <begin position="6"/>
        <end position="25"/>
    </location>
</feature>
<feature type="transmembrane region" description="Helical" evidence="1">
    <location>
        <begin position="157"/>
        <end position="177"/>
    </location>
</feature>
<feature type="domain" description="VTT" evidence="2">
    <location>
        <begin position="65"/>
        <end position="176"/>
    </location>
</feature>
<evidence type="ECO:0000313" key="3">
    <source>
        <dbReference type="EMBL" id="PIY93789.1"/>
    </source>
</evidence>
<keyword evidence="1" id="KW-0812">Transmembrane</keyword>
<reference evidence="4" key="1">
    <citation type="submission" date="2017-09" db="EMBL/GenBank/DDBJ databases">
        <title>Depth-based differentiation of microbial function through sediment-hosted aquifers and enrichment of novel symbionts in the deep terrestrial subsurface.</title>
        <authorList>
            <person name="Probst A.J."/>
            <person name="Ladd B."/>
            <person name="Jarett J.K."/>
            <person name="Geller-Mcgrath D.E."/>
            <person name="Sieber C.M.K."/>
            <person name="Emerson J.B."/>
            <person name="Anantharaman K."/>
            <person name="Thomas B.C."/>
            <person name="Malmstrom R."/>
            <person name="Stieglmeier M."/>
            <person name="Klingl A."/>
            <person name="Woyke T."/>
            <person name="Ryan C.M."/>
            <person name="Banfield J.F."/>
        </authorList>
    </citation>
    <scope>NUCLEOTIDE SEQUENCE [LARGE SCALE GENOMIC DNA]</scope>
</reference>
<keyword evidence="1" id="KW-0472">Membrane</keyword>
<feature type="transmembrane region" description="Helical" evidence="1">
    <location>
        <begin position="37"/>
        <end position="57"/>
    </location>
</feature>
<organism evidence="3 4">
    <name type="scientific">Candidatus Komeilibacteria bacterium CG_4_10_14_0_8_um_filter_37_78</name>
    <dbReference type="NCBI Taxonomy" id="1974471"/>
    <lineage>
        <taxon>Bacteria</taxon>
        <taxon>Candidatus Komeiliibacteriota</taxon>
    </lineage>
</organism>
<feature type="transmembrane region" description="Helical" evidence="1">
    <location>
        <begin position="77"/>
        <end position="97"/>
    </location>
</feature>